<evidence type="ECO:0000256" key="1">
    <source>
        <dbReference type="SAM" id="Coils"/>
    </source>
</evidence>
<protein>
    <submittedName>
        <fullName evidence="4">Uncharacterized protein</fullName>
    </submittedName>
</protein>
<evidence type="ECO:0000256" key="3">
    <source>
        <dbReference type="SAM" id="Phobius"/>
    </source>
</evidence>
<feature type="transmembrane region" description="Helical" evidence="3">
    <location>
        <begin position="350"/>
        <end position="370"/>
    </location>
</feature>
<keyword evidence="3" id="KW-0472">Membrane</keyword>
<dbReference type="GO" id="GO:0000077">
    <property type="term" value="P:DNA damage checkpoint signaling"/>
    <property type="evidence" value="ECO:0007669"/>
    <property type="project" value="InterPro"/>
</dbReference>
<reference evidence="4" key="1">
    <citation type="journal article" date="2022" name="New Phytol.">
        <title>Evolutionary transition to the ectomycorrhizal habit in the genomes of a hyperdiverse lineage of mushroom-forming fungi.</title>
        <authorList>
            <person name="Looney B."/>
            <person name="Miyauchi S."/>
            <person name="Morin E."/>
            <person name="Drula E."/>
            <person name="Courty P.E."/>
            <person name="Kohler A."/>
            <person name="Kuo A."/>
            <person name="LaButti K."/>
            <person name="Pangilinan J."/>
            <person name="Lipzen A."/>
            <person name="Riley R."/>
            <person name="Andreopoulos W."/>
            <person name="He G."/>
            <person name="Johnson J."/>
            <person name="Nolan M."/>
            <person name="Tritt A."/>
            <person name="Barry K.W."/>
            <person name="Grigoriev I.V."/>
            <person name="Nagy L.G."/>
            <person name="Hibbett D."/>
            <person name="Henrissat B."/>
            <person name="Matheny P.B."/>
            <person name="Labbe J."/>
            <person name="Martin F.M."/>
        </authorList>
    </citation>
    <scope>NUCLEOTIDE SEQUENCE</scope>
    <source>
        <strain evidence="4">BPL690</strain>
    </source>
</reference>
<evidence type="ECO:0000313" key="5">
    <source>
        <dbReference type="Proteomes" id="UP001203297"/>
    </source>
</evidence>
<dbReference type="PANTHER" id="PTHR28594">
    <property type="entry name" value="ATR-INTERACTING PROTEIN"/>
    <property type="match status" value="1"/>
</dbReference>
<evidence type="ECO:0000313" key="4">
    <source>
        <dbReference type="EMBL" id="KAI0293363.1"/>
    </source>
</evidence>
<comment type="caution">
    <text evidence="4">The sequence shown here is derived from an EMBL/GenBank/DDBJ whole genome shotgun (WGS) entry which is preliminary data.</text>
</comment>
<organism evidence="4 5">
    <name type="scientific">Multifurca ochricompacta</name>
    <dbReference type="NCBI Taxonomy" id="376703"/>
    <lineage>
        <taxon>Eukaryota</taxon>
        <taxon>Fungi</taxon>
        <taxon>Dikarya</taxon>
        <taxon>Basidiomycota</taxon>
        <taxon>Agaricomycotina</taxon>
        <taxon>Agaricomycetes</taxon>
        <taxon>Russulales</taxon>
        <taxon>Russulaceae</taxon>
        <taxon>Multifurca</taxon>
    </lineage>
</organism>
<feature type="coiled-coil region" evidence="1">
    <location>
        <begin position="88"/>
        <end position="122"/>
    </location>
</feature>
<dbReference type="Proteomes" id="UP001203297">
    <property type="component" value="Unassembled WGS sequence"/>
</dbReference>
<feature type="region of interest" description="Disordered" evidence="2">
    <location>
        <begin position="268"/>
        <end position="297"/>
    </location>
</feature>
<feature type="region of interest" description="Disordered" evidence="2">
    <location>
        <begin position="208"/>
        <end position="232"/>
    </location>
</feature>
<dbReference type="InterPro" id="IPR033349">
    <property type="entry name" value="ATRIP"/>
</dbReference>
<name>A0AAD4LXC7_9AGAM</name>
<sequence>MDTPFPLSAVPQAYSQRPVPTPTQVMVHSRPQYPSHIQRREQSLPLSQWMQAPRQFSHQATGPQPLFLSPSQHQPTLRDQQASSIGDVATLLDELQSLKRQVEELKKENSEKQKFLDQAVSEKRAKMGEVEILRTNLQKATTTRHEETEKFRAVKESLEAAQTATKVQHEAELERLRTQLVFQQHEMATRRVAPRAPVTSQTTGFSQIFRSDAPSTPRRHRATAIQSPSPRHQKRLAAVPLHPLKANLPPAGFVNDFAVPARKQDKGKARASLFEQSHGAREQDLDLTPLSPPGSPVKAPILTQVDERMEIDLDSQAADVTNYPDVGLHKNLADDGKTLQQIIGSSKKTLYPLIGLVGYFFEITLFFFTLKAYVLPVDATACNRSCNSAKCPKYNSALACSATI</sequence>
<feature type="region of interest" description="Disordered" evidence="2">
    <location>
        <begin position="1"/>
        <end position="21"/>
    </location>
</feature>
<evidence type="ECO:0000256" key="2">
    <source>
        <dbReference type="SAM" id="MobiDB-lite"/>
    </source>
</evidence>
<gene>
    <name evidence="4" type="ORF">B0F90DRAFT_1402897</name>
</gene>
<keyword evidence="1" id="KW-0175">Coiled coil</keyword>
<keyword evidence="3" id="KW-0812">Transmembrane</keyword>
<dbReference type="PANTHER" id="PTHR28594:SF1">
    <property type="entry name" value="ATR-INTERACTING PROTEIN"/>
    <property type="match status" value="1"/>
</dbReference>
<dbReference type="AlphaFoldDB" id="A0AAD4LXC7"/>
<accession>A0AAD4LXC7</accession>
<dbReference type="EMBL" id="WTXG01000097">
    <property type="protein sequence ID" value="KAI0293363.1"/>
    <property type="molecule type" value="Genomic_DNA"/>
</dbReference>
<keyword evidence="3" id="KW-1133">Transmembrane helix</keyword>
<proteinExistence type="predicted"/>
<keyword evidence="5" id="KW-1185">Reference proteome</keyword>